<evidence type="ECO:0000256" key="8">
    <source>
        <dbReference type="ARBA" id="ARBA00022737"/>
    </source>
</evidence>
<feature type="domain" description="SH3" evidence="14">
    <location>
        <begin position="982"/>
        <end position="1039"/>
    </location>
</feature>
<dbReference type="Proteomes" id="UP000549394">
    <property type="component" value="Unassembled WGS sequence"/>
</dbReference>
<dbReference type="InterPro" id="IPR001452">
    <property type="entry name" value="SH3_domain"/>
</dbReference>
<dbReference type="InterPro" id="IPR001849">
    <property type="entry name" value="PH_domain"/>
</dbReference>
<evidence type="ECO:0000256" key="4">
    <source>
        <dbReference type="ARBA" id="ARBA00022467"/>
    </source>
</evidence>
<keyword evidence="12" id="KW-0175">Coiled coil</keyword>
<dbReference type="PROSITE" id="PS50021">
    <property type="entry name" value="CH"/>
    <property type="match status" value="2"/>
</dbReference>
<feature type="coiled-coil region" evidence="12">
    <location>
        <begin position="1904"/>
        <end position="1960"/>
    </location>
</feature>
<name>A0A7I8W620_9ANNE</name>
<dbReference type="Gene3D" id="2.30.30.40">
    <property type="entry name" value="SH3 Domains"/>
    <property type="match status" value="1"/>
</dbReference>
<dbReference type="PROSITE" id="PS50003">
    <property type="entry name" value="PH_DOMAIN"/>
    <property type="match status" value="1"/>
</dbReference>
<dbReference type="SUPFAM" id="SSF46966">
    <property type="entry name" value="Spectrin repeat"/>
    <property type="match status" value="24"/>
</dbReference>
<evidence type="ECO:0000256" key="10">
    <source>
        <dbReference type="ARBA" id="ARBA00023212"/>
    </source>
</evidence>
<gene>
    <name evidence="17" type="ORF">DGYR_LOCUS11037</name>
</gene>
<dbReference type="Gene3D" id="2.30.29.30">
    <property type="entry name" value="Pleckstrin-homology domain (PH domain)/Phosphotyrosine-binding domain (PTB)"/>
    <property type="match status" value="1"/>
</dbReference>
<feature type="coiled-coil region" evidence="12">
    <location>
        <begin position="2217"/>
        <end position="2251"/>
    </location>
</feature>
<feature type="compositionally biased region" description="Basic and acidic residues" evidence="13">
    <location>
        <begin position="54"/>
        <end position="65"/>
    </location>
</feature>
<comment type="subcellular location">
    <subcellularLocation>
        <location evidence="1">Cytoplasm</location>
        <location evidence="1">Cytoskeleton</location>
    </subcellularLocation>
</comment>
<dbReference type="GO" id="GO:0016020">
    <property type="term" value="C:membrane"/>
    <property type="evidence" value="ECO:0007669"/>
    <property type="project" value="UniProtKB-ARBA"/>
</dbReference>
<dbReference type="SMART" id="SM00233">
    <property type="entry name" value="PH"/>
    <property type="match status" value="1"/>
</dbReference>
<dbReference type="FunFam" id="2.30.29.30:FF:000024">
    <property type="entry name" value="Spectrin beta chain"/>
    <property type="match status" value="1"/>
</dbReference>
<keyword evidence="8" id="KW-0677">Repeat</keyword>
<feature type="coiled-coil region" evidence="12">
    <location>
        <begin position="1376"/>
        <end position="1434"/>
    </location>
</feature>
<dbReference type="InterPro" id="IPR001715">
    <property type="entry name" value="CH_dom"/>
</dbReference>
<feature type="region of interest" description="Disordered" evidence="13">
    <location>
        <begin position="1068"/>
        <end position="1087"/>
    </location>
</feature>
<dbReference type="InterPro" id="IPR041681">
    <property type="entry name" value="PH_9"/>
</dbReference>
<dbReference type="EMBL" id="CAJFCJ010000019">
    <property type="protein sequence ID" value="CAD5123350.1"/>
    <property type="molecule type" value="Genomic_DNA"/>
</dbReference>
<dbReference type="SUPFAM" id="SSF50044">
    <property type="entry name" value="SH3-domain"/>
    <property type="match status" value="1"/>
</dbReference>
<dbReference type="Pfam" id="PF00018">
    <property type="entry name" value="SH3_1"/>
    <property type="match status" value="1"/>
</dbReference>
<evidence type="ECO:0000256" key="3">
    <source>
        <dbReference type="ARBA" id="ARBA00022443"/>
    </source>
</evidence>
<evidence type="ECO:0000259" key="15">
    <source>
        <dbReference type="PROSITE" id="PS50003"/>
    </source>
</evidence>
<evidence type="ECO:0000256" key="9">
    <source>
        <dbReference type="ARBA" id="ARBA00023203"/>
    </source>
</evidence>
<dbReference type="CDD" id="cd10571">
    <property type="entry name" value="PH_beta_spectrin"/>
    <property type="match status" value="1"/>
</dbReference>
<dbReference type="SMART" id="SM00150">
    <property type="entry name" value="SPEC"/>
    <property type="match status" value="29"/>
</dbReference>
<dbReference type="PROSITE" id="PS50002">
    <property type="entry name" value="SH3"/>
    <property type="match status" value="1"/>
</dbReference>
<feature type="region of interest" description="Disordered" evidence="13">
    <location>
        <begin position="1"/>
        <end position="154"/>
    </location>
</feature>
<dbReference type="GO" id="GO:0005737">
    <property type="term" value="C:cytoplasm"/>
    <property type="evidence" value="ECO:0007669"/>
    <property type="project" value="UniProtKB-ARBA"/>
</dbReference>
<protein>
    <submittedName>
        <fullName evidence="17">DgyrCDS11708</fullName>
    </submittedName>
</protein>
<keyword evidence="4" id="KW-0117">Actin capping</keyword>
<dbReference type="OrthoDB" id="18853at2759"/>
<dbReference type="PRINTS" id="PR00683">
    <property type="entry name" value="SPECTRINPH"/>
</dbReference>
<dbReference type="InterPro" id="IPR036872">
    <property type="entry name" value="CH_dom_sf"/>
</dbReference>
<dbReference type="GO" id="GO:0005543">
    <property type="term" value="F:phospholipid binding"/>
    <property type="evidence" value="ECO:0007669"/>
    <property type="project" value="InterPro"/>
</dbReference>
<dbReference type="CDD" id="cd00176">
    <property type="entry name" value="SPEC"/>
    <property type="match status" value="19"/>
</dbReference>
<feature type="coiled-coil region" evidence="12">
    <location>
        <begin position="2668"/>
        <end position="2709"/>
    </location>
</feature>
<dbReference type="Pfam" id="PF00307">
    <property type="entry name" value="CH"/>
    <property type="match status" value="2"/>
</dbReference>
<dbReference type="SMART" id="SM00033">
    <property type="entry name" value="CH"/>
    <property type="match status" value="2"/>
</dbReference>
<comment type="similarity">
    <text evidence="2">Belongs to the spectrin family.</text>
</comment>
<dbReference type="FunFam" id="1.10.418.10:FF:000001">
    <property type="entry name" value="Actinin alpha 1"/>
    <property type="match status" value="1"/>
</dbReference>
<dbReference type="FunFam" id="1.20.58.60:FF:000007">
    <property type="entry name" value="Spectrin alpha chain non-erythrocytic 1"/>
    <property type="match status" value="2"/>
</dbReference>
<evidence type="ECO:0000256" key="7">
    <source>
        <dbReference type="ARBA" id="ARBA00022658"/>
    </source>
</evidence>
<evidence type="ECO:0000256" key="6">
    <source>
        <dbReference type="ARBA" id="ARBA00022553"/>
    </source>
</evidence>
<feature type="region of interest" description="Disordered" evidence="13">
    <location>
        <begin position="3763"/>
        <end position="3786"/>
    </location>
</feature>
<feature type="compositionally biased region" description="Polar residues" evidence="13">
    <location>
        <begin position="85"/>
        <end position="96"/>
    </location>
</feature>
<keyword evidence="6" id="KW-0597">Phosphoprotein</keyword>
<feature type="compositionally biased region" description="Basic residues" evidence="13">
    <location>
        <begin position="1068"/>
        <end position="1079"/>
    </location>
</feature>
<keyword evidence="3 11" id="KW-0728">SH3 domain</keyword>
<feature type="compositionally biased region" description="Polar residues" evidence="13">
    <location>
        <begin position="4064"/>
        <end position="4074"/>
    </location>
</feature>
<dbReference type="InterPro" id="IPR002017">
    <property type="entry name" value="Spectrin_repeat"/>
</dbReference>
<feature type="compositionally biased region" description="Acidic residues" evidence="13">
    <location>
        <begin position="4126"/>
        <end position="4142"/>
    </location>
</feature>
<feature type="domain" description="PH" evidence="15">
    <location>
        <begin position="3933"/>
        <end position="4041"/>
    </location>
</feature>
<evidence type="ECO:0000256" key="12">
    <source>
        <dbReference type="SAM" id="Coils"/>
    </source>
</evidence>
<dbReference type="Pfam" id="PF00435">
    <property type="entry name" value="Spectrin"/>
    <property type="match status" value="29"/>
</dbReference>
<evidence type="ECO:0000256" key="2">
    <source>
        <dbReference type="ARBA" id="ARBA00006826"/>
    </source>
</evidence>
<evidence type="ECO:0000313" key="18">
    <source>
        <dbReference type="Proteomes" id="UP000549394"/>
    </source>
</evidence>
<evidence type="ECO:0000256" key="11">
    <source>
        <dbReference type="PROSITE-ProRule" id="PRU00192"/>
    </source>
</evidence>
<evidence type="ECO:0000256" key="5">
    <source>
        <dbReference type="ARBA" id="ARBA00022490"/>
    </source>
</evidence>
<feature type="coiled-coil region" evidence="12">
    <location>
        <begin position="709"/>
        <end position="736"/>
    </location>
</feature>
<keyword evidence="7" id="KW-0344">Guanine-nucleotide releasing factor</keyword>
<dbReference type="SMART" id="SM00326">
    <property type="entry name" value="SH3"/>
    <property type="match status" value="1"/>
</dbReference>
<dbReference type="GO" id="GO:0005856">
    <property type="term" value="C:cytoskeleton"/>
    <property type="evidence" value="ECO:0007669"/>
    <property type="project" value="UniProtKB-SubCell"/>
</dbReference>
<dbReference type="Gene3D" id="1.20.58.60">
    <property type="match status" value="22"/>
</dbReference>
<dbReference type="GO" id="GO:0051693">
    <property type="term" value="P:actin filament capping"/>
    <property type="evidence" value="ECO:0007669"/>
    <property type="project" value="UniProtKB-KW"/>
</dbReference>
<keyword evidence="10" id="KW-0206">Cytoskeleton</keyword>
<sequence length="4218" mass="484666">MSYRQRQDNDGYSPGRYQPPTVPRTRSSFQTPPVTAPRIKTEQQRASVSIDPMNRIRENQPRHTSLDAGMNAAIRPREKRVPAHSPNTSFDGSHSTDGAGLSPRDHKPKFTEYTGGYLPEPVNSSRFRDVTSPSRSRYSEEREQKFNSYRSSESPSATAKFEKSRIEVLKAELMLKIYCLQAGLHVNDLFTDLADGKLLLRLLEIISGDNLGRPNKGVLRVQKIENVNRCLEYLRSKVYWENIGAEDIVDGKSSLILGLIWTIILRFQIQDIEIELDEDDENSEKKSAKDALLLWCQRKTDGYPGVKIENFTSSWRNGLGFNALIHRHRPDLINYERLSPQDHMGNLNNAFDTAENQLGIARLLDAEDVDVRMPDEKSVMTYVAAYYHFFAKMKSEQTGGKRIAKIMQDLMAMETMEDSYETYVSNLLEWIREKIEQLSDHTFPNSLDGIQQEMARFKQYRTVEKPMKYEERGKLEAHYFNVQAKLKASGRRQYVPPEGKMINDIESAWNLLDKAEHAREKAMREELIRQQRLEQLAIRYDKKASLRESWLSDMAGVITDLTPQQETTTHIEGAVKRHQAVAADISARKDRFEALKVMCNELKKENYYKKNEINDRTEEILNNWQQLQDALDRKQKGLSSLNELLAMLREIDNLFSELEEVHNSVKNTNTGRHLVAVEDLLQKHALSEAQLDTISSRSKALNKRGQSIIRQVTHEANLLKKRLEALSREVENTQILTTERRKALESARRYFQFLQDCEEEEVWLVEKCQTMRSRDVGMDLTACTRLINKLELNEKEIQAREPRAQEHLYSVAEELTRSNHRGSTEINSRVREVKNTWRTLKELVKARRTLLEDALESHQYYADANEAESWIRSIEPLVESTDYGKDEAGAKSLLQRHARFEEEIKSYSDDIERLNCLAAFMTKAANQHSYDPASTPDKRAKYSSITEANDVEVEEEIIEVPELVEVEEMVEKEVIEVVEEERRIPQAIALYGYSKDELVVKKNDTVLVLDQSNDDWWNVRAIDGSSGYFPRNRLQVTSDKVVIRKVKKPVMKKVPQIVTKTEMRKEVHKKVKPLRRTPSKRSQGNLHFDKENVDLRQKSINSAYDRLCSSGRRRRRMLEDTALYYRFSAECDSFEKWLTDKERILAIKEQLSEKVIEAKMKFEALITDMAANKPTLDSINTMADTMLSKEHSLAREIDSRRSKINERWERLNSLKLQKEKTLKGASSLELLGNTCDELKEWLKEKLSTLDAMDPSTVHDAKSLETLKRKHQQLQSETGPLADRIDKMQLLAESVRSAYPDEKDWINAKEQSVMGPWRELQDKLNRKWNVLEESAQDQLLTDAIKEADQSASDIHTKLNDHRKPRDAADAEAMLKEHADTKAEIDAYADKVEKARLRAQAILAERPDAPGVREELARMEEELANLREAWEAKDKDLRDALALQMLNKDADQIESLTAANEAFLEFNDLGHDVASVEALLKRHKEFEEILNAQNEKANEVAKIADKLIAEGHPDAEAIKERRDNLLAGRARVSDKCANRREQLEASLEYFEWVRAADELCEWIGEKEVVAKDDSWRELKNLLPKVQRHAAVEAEVKANASQLTNLEDTAKKIVKRKPSCKKDVNERMDDVIDKWRNLELAIDDKGTKLRQAAQQQLFNQALEDALGQLERMERLIANDDIGQDLRSVRDLLQQHHGLEHDMEVAAVKLREIATQGRELAEAGHFDAATILKDVENFNKRFDALQVPMAERRMKLEESLAFYQFLFDADGELQWIEEHKPLATSRDFGKSLVEVQKAQQKQIALESEMLAHQPHLEKVIETGTVLVKDNHPKSTEIEAKSNNVMNEWNKLKNSTHDRKELVETATKREEWQNNAAEAGNWLKEKKDLAANPDYGRDEEASNKLLTKHKALEEELDGYCQAIDNLHKDASKLKRQMSEPGMASIGDKEQELDEMAETVRSLCRERHMQLDEMKKLHHYNREADEILDWINEQLNQADGEDYGTDYEHCLRVLDRFRQLQQNVDAGAPRYEAVKMLAQELVDNGSPHSDTITEKQKSVDDSWQALQDQLEIREAKLQGAAEIHRFNRDVEEALSRINEKYSDISDLETGRDMAATLHYIKQHDAFETELVALDTHVQMVIDDSKRLQEKFPGGNAQNMAEQQAIVLENWEILKKAAEDRKEKLAQALEYCRFLANARDFQIWAKGVEKQMENEPVARNVAAAKELLNEHATLNSEIDSKKDDFDKLEKAANKMINDQHECSKDIKEKVSNFCELYTNICDLSKVRNEKLQYLHDNQVFKRDVQQLDAISASQEALLSSTDVGQTVEQAETLVKKHEAFENLLASQDAKMVALENAAKKVLDSPESQGKTDEVTDELARIRDRRENVKESSKARMQALELGVLHAKFLRDAAEIESWLDYRLETVTKSESFANISDLREKMKKLQRHQAFEAEILANEPRVQSLAENGNTLIRRKHPDASSVQQRVNALVTQWNDLVKATASRGRGLEEAKDILKVTEEADAIETWCRAKETLIAAHDLGKDYEHCLKLKKRLREPESSFAVDEERVDALNKLVEQLIQQGRHDHNAINERRNSVVERYHNVDEGLKKYEKELDAALEVHIFNRDVDDIKERLNDKIMLSQWSDPNASTEHLDTDQSELLAVSVNDLGRDVATVESLQRKQDDIEKDMTVIKDKLLNLEEEAENLAKKYPEHVEKLQSEIAGANELWNKLDNAVVERRTNLSKSYDLHRYLAEAKEHSSWCNNLQHKVETPEMATTAILAEQLIASHGDRRSEIDARQSHHDSLVRRGRELLDVVDKKSITDVGNALENVEKSWSNLDSSWNERKALYAQCLDFCIVQEYADQADAWLAEKEGFLANQDLGNSVSSVQTLIKKHEAFSQTLHAQKDKIASVEQLADAILKETHYAHDQVVARKEGVLKRFDRVKELCLSRKDKLEKALIYEQFVRNMYDIEVWIKEKMTIAKDEVDRDGANLQSKLKKHAAFEAELRANKQRVLDIEYDVNQQTNHYNYDLLTERVEELKKDFHNLEEASKQKRERLEQACDSLHLQRQCDDVDAWIDDVENQLASEEHGRDVTSANSLLKRHQQLDLDIQSYSEKVKELCDSANGKSHYWCAEDLTKRTNALKERYDALSEPYQIRSDNLHDALLFYSWLRDVSEEERWISDRKKIVSSEEAPNSLNQAESMLRKHVAVENEIMAHEALLKGVDEQAYQMVDKKHYASKDVNSQLTALHEYFISLKETAKTRKEFLKICVEVQRFFSEIEEAKSWIAEKRHFVDSEENAKDEDAVQALLKRHEAIEIDIDNFQNTTIAELSAFKSQLAENSLCKPEETEKQFKEVEKEYSELQQACMTRRIRLTNHKRLLELEREITEVESWLTERIAVASSTDCGDDLEHVELLQQRHDAFNRDLESGEERITNVNTMAKSLSKDEPSYKAKTDEMCEHVNQLWTQLNDQTSARRETLIDAWKVHAFVRDADDALEWIGEKEVSASSTDYGTDLLSVQDLLSKLSTLQQDLSALTKRVEDISDRASTLRKELLSDAQEVVKAKHESLLTAWNALLSCAKERRKKLLQAENVQLYLDDYRELRAWLGEMEAIMSTDELAKDLASADALLERHRHHRAAIDARERLILKFMNRGKDLLIQGHFLSNVISEKMNKLDAHYKRVLDEWNRRQSLYEQSRDLLELFRDMDSLEAWLAYRETALTEGDLDDIKSIERIEEALRAHEDFSQAAEAYGEKFSKIKRPTLIEKTEEERIEKEKSTAAKKLEDDKKQDVRMKEQRRLMQARRKSDIAISPRASISPINKIAVVDVNYSDDNTERENEGIPQRRYDQTPTTNEAIQTPVITQTTERVIGTPLPAPSDLNANKVTRADSLGKPERGLRVSEQWAADQPQAKPKKARNIKRTLSLRTRRHSLKEAPELPPADIRGYVERKMELQIGGKKAAVRNWKLHYTVLCGHLLAFFKDETACAETIANIPPINIYSAKIEAARDYTKKKHVLRIKVKDGSEFLLAFDSQNDCLEWNRALSLRAALEPSKQLQDNTEAPTSPAPPQSPCSSNASSTKSPAPPIPPDHTNPFAQANNPFVEPGNPFPPSPGVKTPVDNRISDENASSCKEESDDDDNDDNDDVESDTDPTGGLSTGSSRRNYSNGDSDPRSHTLPITPKSDGSTESEELSSLTLERRGSKQSTKEKKRFPFGSIFKKKKHDKS</sequence>
<comment type="caution">
    <text evidence="17">The sequence shown here is derived from an EMBL/GenBank/DDBJ whole genome shotgun (WGS) entry which is preliminary data.</text>
</comment>
<feature type="coiled-coil region" evidence="12">
    <location>
        <begin position="3513"/>
        <end position="3547"/>
    </location>
</feature>
<feature type="compositionally biased region" description="Polar residues" evidence="13">
    <location>
        <begin position="24"/>
        <end position="33"/>
    </location>
</feature>
<feature type="coiled-coil region" evidence="12">
    <location>
        <begin position="3300"/>
        <end position="3360"/>
    </location>
</feature>
<feature type="domain" description="Calponin-homology (CH)" evidence="16">
    <location>
        <begin position="167"/>
        <end position="268"/>
    </location>
</feature>
<dbReference type="InterPro" id="IPR036028">
    <property type="entry name" value="SH3-like_dom_sf"/>
</dbReference>
<feature type="domain" description="Calponin-homology (CH)" evidence="16">
    <location>
        <begin position="286"/>
        <end position="391"/>
    </location>
</feature>
<feature type="coiled-coil region" evidence="12">
    <location>
        <begin position="3023"/>
        <end position="3050"/>
    </location>
</feature>
<keyword evidence="18" id="KW-1185">Reference proteome</keyword>
<feature type="region of interest" description="Disordered" evidence="13">
    <location>
        <begin position="3886"/>
        <end position="3910"/>
    </location>
</feature>
<accession>A0A7I8W620</accession>
<feature type="coiled-coil region" evidence="12">
    <location>
        <begin position="890"/>
        <end position="917"/>
    </location>
</feature>
<evidence type="ECO:0000256" key="1">
    <source>
        <dbReference type="ARBA" id="ARBA00004245"/>
    </source>
</evidence>
<keyword evidence="9" id="KW-0009">Actin-binding</keyword>
<organism evidence="17 18">
    <name type="scientific">Dimorphilus gyrociliatus</name>
    <dbReference type="NCBI Taxonomy" id="2664684"/>
    <lineage>
        <taxon>Eukaryota</taxon>
        <taxon>Metazoa</taxon>
        <taxon>Spiralia</taxon>
        <taxon>Lophotrochozoa</taxon>
        <taxon>Annelida</taxon>
        <taxon>Polychaeta</taxon>
        <taxon>Polychaeta incertae sedis</taxon>
        <taxon>Dinophilidae</taxon>
        <taxon>Dimorphilus</taxon>
    </lineage>
</organism>
<evidence type="ECO:0000259" key="16">
    <source>
        <dbReference type="PROSITE" id="PS50021"/>
    </source>
</evidence>
<dbReference type="SUPFAM" id="SSF47576">
    <property type="entry name" value="Calponin-homology domain, CH-domain"/>
    <property type="match status" value="1"/>
</dbReference>
<dbReference type="CDD" id="cd21194">
    <property type="entry name" value="CH_beta_spectrin_rpt2"/>
    <property type="match status" value="1"/>
</dbReference>
<dbReference type="InterPro" id="IPR001605">
    <property type="entry name" value="PH_dom-spectrin-type"/>
</dbReference>
<dbReference type="SUPFAM" id="SSF50729">
    <property type="entry name" value="PH domain-like"/>
    <property type="match status" value="1"/>
</dbReference>
<dbReference type="PANTHER" id="PTHR11915">
    <property type="entry name" value="SPECTRIN/FILAMIN RELATED CYTOSKELETAL PROTEIN"/>
    <property type="match status" value="1"/>
</dbReference>
<evidence type="ECO:0000313" key="17">
    <source>
        <dbReference type="EMBL" id="CAD5123350.1"/>
    </source>
</evidence>
<dbReference type="GO" id="GO:0005085">
    <property type="term" value="F:guanyl-nucleotide exchange factor activity"/>
    <property type="evidence" value="ECO:0007669"/>
    <property type="project" value="UniProtKB-KW"/>
</dbReference>
<feature type="compositionally biased region" description="Polar residues" evidence="13">
    <location>
        <begin position="4150"/>
        <end position="4161"/>
    </location>
</feature>
<dbReference type="FunFam" id="1.10.418.10:FF:000089">
    <property type="entry name" value="Spectrin beta chain"/>
    <property type="match status" value="1"/>
</dbReference>
<evidence type="ECO:0000256" key="13">
    <source>
        <dbReference type="SAM" id="MobiDB-lite"/>
    </source>
</evidence>
<feature type="region of interest" description="Disordered" evidence="13">
    <location>
        <begin position="4045"/>
        <end position="4218"/>
    </location>
</feature>
<dbReference type="InterPro" id="IPR018159">
    <property type="entry name" value="Spectrin/alpha-actinin"/>
</dbReference>
<reference evidence="17 18" key="1">
    <citation type="submission" date="2020-08" db="EMBL/GenBank/DDBJ databases">
        <authorList>
            <person name="Hejnol A."/>
        </authorList>
    </citation>
    <scope>NUCLEOTIDE SEQUENCE [LARGE SCALE GENOMIC DNA]</scope>
</reference>
<feature type="compositionally biased region" description="Basic and acidic residues" evidence="13">
    <location>
        <begin position="4189"/>
        <end position="4199"/>
    </location>
</feature>
<proteinExistence type="inferred from homology"/>
<dbReference type="Pfam" id="PF15410">
    <property type="entry name" value="PH_9"/>
    <property type="match status" value="1"/>
</dbReference>
<feature type="compositionally biased region" description="Basic residues" evidence="13">
    <location>
        <begin position="4200"/>
        <end position="4218"/>
    </location>
</feature>
<dbReference type="CDD" id="cd00174">
    <property type="entry name" value="SH3"/>
    <property type="match status" value="1"/>
</dbReference>
<keyword evidence="5" id="KW-0963">Cytoplasm</keyword>
<dbReference type="InterPro" id="IPR011993">
    <property type="entry name" value="PH-like_dom_sf"/>
</dbReference>
<dbReference type="GO" id="GO:0003779">
    <property type="term" value="F:actin binding"/>
    <property type="evidence" value="ECO:0007669"/>
    <property type="project" value="UniProtKB-KW"/>
</dbReference>
<dbReference type="Gene3D" id="1.10.418.10">
    <property type="entry name" value="Calponin-like domain"/>
    <property type="match status" value="2"/>
</dbReference>
<feature type="compositionally biased region" description="Polar residues" evidence="13">
    <location>
        <begin position="4046"/>
        <end position="4055"/>
    </location>
</feature>
<evidence type="ECO:0000259" key="14">
    <source>
        <dbReference type="PROSITE" id="PS50002"/>
    </source>
</evidence>